<dbReference type="HOGENOM" id="CLU_1314011_0_0_10"/>
<feature type="transmembrane region" description="Helical" evidence="1">
    <location>
        <begin position="65"/>
        <end position="86"/>
    </location>
</feature>
<gene>
    <name evidence="2" type="ordered locus">IALB_2717</name>
</gene>
<proteinExistence type="predicted"/>
<feature type="transmembrane region" description="Helical" evidence="1">
    <location>
        <begin position="12"/>
        <end position="30"/>
    </location>
</feature>
<keyword evidence="1" id="KW-0812">Transmembrane</keyword>
<keyword evidence="1" id="KW-0472">Membrane</keyword>
<sequence>MQINSKPEFRLILLWIAGFYIFYILKNVTILSRYSLMFTPAIILFTGILLNNLHSIFNEKLNRSVVLLYLIIILATNSFILFNTVIPSSNDFAQGFQNTFKKISEIIKEDTSKTNKSVALTDVGIVGTFSQAKVYDLAGLVDSDRFNYPNYAEYVFAKKPDYLILREEAGISEVIPHDVNYKILFQKKVPGFGINSPEPRTVTLYKIFW</sequence>
<evidence type="ECO:0000256" key="1">
    <source>
        <dbReference type="SAM" id="Phobius"/>
    </source>
</evidence>
<dbReference type="EMBL" id="CP003418">
    <property type="protein sequence ID" value="AFH50420.1"/>
    <property type="molecule type" value="Genomic_DNA"/>
</dbReference>
<keyword evidence="1" id="KW-1133">Transmembrane helix</keyword>
<feature type="transmembrane region" description="Helical" evidence="1">
    <location>
        <begin position="36"/>
        <end position="53"/>
    </location>
</feature>
<organism evidence="2 3">
    <name type="scientific">Ignavibacterium album (strain DSM 19864 / JCM 16511 / NBRC 101810 / Mat9-16)</name>
    <dbReference type="NCBI Taxonomy" id="945713"/>
    <lineage>
        <taxon>Bacteria</taxon>
        <taxon>Pseudomonadati</taxon>
        <taxon>Ignavibacteriota</taxon>
        <taxon>Ignavibacteria</taxon>
        <taxon>Ignavibacteriales</taxon>
        <taxon>Ignavibacteriaceae</taxon>
        <taxon>Ignavibacterium</taxon>
    </lineage>
</organism>
<dbReference type="STRING" id="945713.IALB_2717"/>
<dbReference type="RefSeq" id="WP_014561561.1">
    <property type="nucleotide sequence ID" value="NC_017464.1"/>
</dbReference>
<accession>I0AN63</accession>
<reference evidence="2 3" key="1">
    <citation type="journal article" date="2012" name="Front. Microbiol.">
        <title>Complete genome of Ignavibacterium album, a metabolically versatile, flagellated, facultative anaerobe from the phylum Chlorobi.</title>
        <authorList>
            <person name="Liu Z."/>
            <person name="Frigaard N.-U."/>
            <person name="Vogl K."/>
            <person name="Iino T."/>
            <person name="Ohkuma M."/>
            <person name="Overmann J."/>
            <person name="Bryant D.A."/>
        </authorList>
    </citation>
    <scope>NUCLEOTIDE SEQUENCE [LARGE SCALE GENOMIC DNA]</scope>
    <source>
        <strain evidence="3">DSM 19864 / JCM 16511 / NBRC 101810 / Mat9-16</strain>
    </source>
</reference>
<evidence type="ECO:0000313" key="2">
    <source>
        <dbReference type="EMBL" id="AFH50420.1"/>
    </source>
</evidence>
<protein>
    <submittedName>
        <fullName evidence="2">Uncharacterized protein</fullName>
    </submittedName>
</protein>
<dbReference type="Proteomes" id="UP000007394">
    <property type="component" value="Chromosome"/>
</dbReference>
<evidence type="ECO:0000313" key="3">
    <source>
        <dbReference type="Proteomes" id="UP000007394"/>
    </source>
</evidence>
<dbReference type="AlphaFoldDB" id="I0AN63"/>
<keyword evidence="3" id="KW-1185">Reference proteome</keyword>
<name>I0AN63_IGNAJ</name>
<dbReference type="KEGG" id="ial:IALB_2717"/>